<accession>A0ABQ0AK56</accession>
<sequence>MQSYWSGWLLWQRVKAFLGWFVSCLTFYGAAAGGSDENRREADKPEGRALVTRGENHAVKGI</sequence>
<proteinExistence type="predicted"/>
<gene>
    <name evidence="2" type="ORF">NBRC116598_16760</name>
</gene>
<protein>
    <submittedName>
        <fullName evidence="2">Uncharacterized protein</fullName>
    </submittedName>
</protein>
<evidence type="ECO:0000313" key="2">
    <source>
        <dbReference type="EMBL" id="GAA6196232.1"/>
    </source>
</evidence>
<organism evidence="2 3">
    <name type="scientific">Pseudophaeobacter arcticus</name>
    <dbReference type="NCBI Taxonomy" id="385492"/>
    <lineage>
        <taxon>Bacteria</taxon>
        <taxon>Pseudomonadati</taxon>
        <taxon>Pseudomonadota</taxon>
        <taxon>Alphaproteobacteria</taxon>
        <taxon>Rhodobacterales</taxon>
        <taxon>Paracoccaceae</taxon>
        <taxon>Pseudophaeobacter</taxon>
    </lineage>
</organism>
<feature type="region of interest" description="Disordered" evidence="1">
    <location>
        <begin position="33"/>
        <end position="62"/>
    </location>
</feature>
<evidence type="ECO:0000256" key="1">
    <source>
        <dbReference type="SAM" id="MobiDB-lite"/>
    </source>
</evidence>
<dbReference type="EMBL" id="BAABWU010000005">
    <property type="protein sequence ID" value="GAA6196232.1"/>
    <property type="molecule type" value="Genomic_DNA"/>
</dbReference>
<name>A0ABQ0AK56_9RHOB</name>
<dbReference type="Proteomes" id="UP001441944">
    <property type="component" value="Unassembled WGS sequence"/>
</dbReference>
<comment type="caution">
    <text evidence="2">The sequence shown here is derived from an EMBL/GenBank/DDBJ whole genome shotgun (WGS) entry which is preliminary data.</text>
</comment>
<feature type="compositionally biased region" description="Basic and acidic residues" evidence="1">
    <location>
        <begin position="36"/>
        <end position="47"/>
    </location>
</feature>
<reference evidence="2 3" key="1">
    <citation type="submission" date="2024-04" db="EMBL/GenBank/DDBJ databases">
        <title>Draft genome sequence of Pseudophaeobacter arcticus NBRC 116598.</title>
        <authorList>
            <person name="Miyakawa T."/>
            <person name="Kusuya Y."/>
            <person name="Miura T."/>
        </authorList>
    </citation>
    <scope>NUCLEOTIDE SEQUENCE [LARGE SCALE GENOMIC DNA]</scope>
    <source>
        <strain evidence="2 3">SU-CL00105</strain>
    </source>
</reference>
<evidence type="ECO:0000313" key="3">
    <source>
        <dbReference type="Proteomes" id="UP001441944"/>
    </source>
</evidence>
<keyword evidence="3" id="KW-1185">Reference proteome</keyword>